<dbReference type="SUPFAM" id="SSF56219">
    <property type="entry name" value="DNase I-like"/>
    <property type="match status" value="1"/>
</dbReference>
<dbReference type="InterPro" id="IPR043502">
    <property type="entry name" value="DNA/RNA_pol_sf"/>
</dbReference>
<organism evidence="2 3">
    <name type="scientific">Argiope bruennichi</name>
    <name type="common">Wasp spider</name>
    <name type="synonym">Aranea bruennichi</name>
    <dbReference type="NCBI Taxonomy" id="94029"/>
    <lineage>
        <taxon>Eukaryota</taxon>
        <taxon>Metazoa</taxon>
        <taxon>Ecdysozoa</taxon>
        <taxon>Arthropoda</taxon>
        <taxon>Chelicerata</taxon>
        <taxon>Arachnida</taxon>
        <taxon>Araneae</taxon>
        <taxon>Araneomorphae</taxon>
        <taxon>Entelegynae</taxon>
        <taxon>Araneoidea</taxon>
        <taxon>Araneidae</taxon>
        <taxon>Argiope</taxon>
    </lineage>
</organism>
<dbReference type="GO" id="GO:0003824">
    <property type="term" value="F:catalytic activity"/>
    <property type="evidence" value="ECO:0007669"/>
    <property type="project" value="InterPro"/>
</dbReference>
<dbReference type="CDD" id="cd09077">
    <property type="entry name" value="R1-I-EN"/>
    <property type="match status" value="1"/>
</dbReference>
<dbReference type="InterPro" id="IPR005135">
    <property type="entry name" value="Endo/exonuclease/phosphatase"/>
</dbReference>
<gene>
    <name evidence="2" type="ORF">HNY73_010070</name>
</gene>
<dbReference type="InterPro" id="IPR036691">
    <property type="entry name" value="Endo/exonu/phosph_ase_sf"/>
</dbReference>
<protein>
    <submittedName>
        <fullName evidence="2">Putative 115 kDa protein in type-1 like protein</fullName>
    </submittedName>
</protein>
<feature type="domain" description="Reverse transcriptase" evidence="1">
    <location>
        <begin position="743"/>
        <end position="967"/>
    </location>
</feature>
<dbReference type="CDD" id="cd01650">
    <property type="entry name" value="RT_nLTR_like"/>
    <property type="match status" value="1"/>
</dbReference>
<evidence type="ECO:0000259" key="1">
    <source>
        <dbReference type="PROSITE" id="PS50878"/>
    </source>
</evidence>
<dbReference type="Pfam" id="PF14529">
    <property type="entry name" value="Exo_endo_phos_2"/>
    <property type="match status" value="1"/>
</dbReference>
<name>A0A8T0F261_ARGBR</name>
<dbReference type="PANTHER" id="PTHR19446">
    <property type="entry name" value="REVERSE TRANSCRIPTASES"/>
    <property type="match status" value="1"/>
</dbReference>
<reference evidence="2" key="2">
    <citation type="submission" date="2020-06" db="EMBL/GenBank/DDBJ databases">
        <authorList>
            <person name="Sheffer M."/>
        </authorList>
    </citation>
    <scope>NUCLEOTIDE SEQUENCE</scope>
</reference>
<sequence length="981" mass="111830">MADGVLDVLYASLENHFETIDMALVSKCNMNHELREQAKNALGELKIAITKSFERLQSVNYRKACEESLAALVARPSYAEVVSPSRGDFVNNSRNSCPLIVSATESFENASSNDVQKMLKEVINPREKKIGIKNVRAIANNKVIVQCCSSADRDKLKNELKTNGLLQSAEPKGKNPALLVKNVPTEIDNNEIANIIFDQNPDIFADGESSKDINLKFTLKKFPNNRHVVCELPPNLHQKCLSSGYLHFEWSICRVENFVIINRCFKCLGYNHKAVDCRNSVACFKCAEEHKSEHCENTASQVCVNCIRYNKKIKDASKKVDVKHRPFADKSSLRVIQLNLHRSKIATQQLILNMDTSDIDVALVQEPYAYNGSLPFFPSSYRTYFNAGCDTIKAAIIVRNQELSTFFDLNNVDYNMVFIHITFNAFKFILLSYYFEPNRNIDLDLHKISEVFAVIDCRRLIWGMDANSKSELWHSPISDSRGIKLCDFLSMNNLFVINEDCGPTFSGSQGSSYIDITVVGTDVLGDVSYWCLPEYESLSDHNTIEFEVTATTNPSTSNRCNNFLYFNVKKANWDRFDSFCKQPFVDLSNLLDSCADVDTLISVIENLQDVVLSASKASMPLKKIRMHWVPWWSIEIECMRKRLNAARRRYQRTRNFILRNLYRQKYLQIKENYSSMLEEAKVQSWKDFLEDINEHNVWKKIYTYGIKQNFMKKIEVSGIRLPNGSATTSVEETINEIYKKCFPIDTINTDTPFHGLQRTKALENYSSSLDPLFTTAEIDGTQFGFTPQKCCEDALLYLKDVVDKGKKKNMLTILIFLDIKGAFDHAWWPAILVLLKNFAIPSNIFHLVRDFLNDRSASLTLGRVSVSRSLQRGCPQGSVSGPLLWNLIMNSLLAKLSKITGCETIAFADDLLICFQGKCLDDIFELAQSTLGDILNWARDFKMEFNPNKSKVMAIKKKNVDFSSKQLFFDNIRLEMTPKLA</sequence>
<accession>A0A8T0F261</accession>
<dbReference type="Pfam" id="PF00078">
    <property type="entry name" value="RVT_1"/>
    <property type="match status" value="1"/>
</dbReference>
<dbReference type="SUPFAM" id="SSF56672">
    <property type="entry name" value="DNA/RNA polymerases"/>
    <property type="match status" value="1"/>
</dbReference>
<dbReference type="Proteomes" id="UP000807504">
    <property type="component" value="Unassembled WGS sequence"/>
</dbReference>
<reference evidence="2" key="1">
    <citation type="journal article" date="2020" name="bioRxiv">
        <title>Chromosome-level reference genome of the European wasp spider Argiope bruennichi: a resource for studies on range expansion and evolutionary adaptation.</title>
        <authorList>
            <person name="Sheffer M.M."/>
            <person name="Hoppe A."/>
            <person name="Krehenwinkel H."/>
            <person name="Uhl G."/>
            <person name="Kuss A.W."/>
            <person name="Jensen L."/>
            <person name="Jensen C."/>
            <person name="Gillespie R.G."/>
            <person name="Hoff K.J."/>
            <person name="Prost S."/>
        </authorList>
    </citation>
    <scope>NUCLEOTIDE SEQUENCE</scope>
</reference>
<dbReference type="Gene3D" id="3.60.10.10">
    <property type="entry name" value="Endonuclease/exonuclease/phosphatase"/>
    <property type="match status" value="1"/>
</dbReference>
<proteinExistence type="predicted"/>
<evidence type="ECO:0000313" key="2">
    <source>
        <dbReference type="EMBL" id="KAF8784388.1"/>
    </source>
</evidence>
<dbReference type="EMBL" id="JABXBU010000030">
    <property type="protein sequence ID" value="KAF8784388.1"/>
    <property type="molecule type" value="Genomic_DNA"/>
</dbReference>
<comment type="caution">
    <text evidence="2">The sequence shown here is derived from an EMBL/GenBank/DDBJ whole genome shotgun (WGS) entry which is preliminary data.</text>
</comment>
<evidence type="ECO:0000313" key="3">
    <source>
        <dbReference type="Proteomes" id="UP000807504"/>
    </source>
</evidence>
<dbReference type="PROSITE" id="PS50878">
    <property type="entry name" value="RT_POL"/>
    <property type="match status" value="1"/>
</dbReference>
<dbReference type="AlphaFoldDB" id="A0A8T0F261"/>
<keyword evidence="3" id="KW-1185">Reference proteome</keyword>
<dbReference type="GO" id="GO:0071897">
    <property type="term" value="P:DNA biosynthetic process"/>
    <property type="evidence" value="ECO:0007669"/>
    <property type="project" value="UniProtKB-ARBA"/>
</dbReference>
<dbReference type="InterPro" id="IPR000477">
    <property type="entry name" value="RT_dom"/>
</dbReference>